<name>A0ABP9C250_9SPHI</name>
<feature type="domain" description="Calcineurin-like phosphoesterase" evidence="3">
    <location>
        <begin position="147"/>
        <end position="338"/>
    </location>
</feature>
<keyword evidence="6" id="KW-1185">Reference proteome</keyword>
<dbReference type="Pfam" id="PF16656">
    <property type="entry name" value="Pur_ac_phosph_N"/>
    <property type="match status" value="1"/>
</dbReference>
<comment type="caution">
    <text evidence="5">The sequence shown here is derived from an EMBL/GenBank/DDBJ whole genome shotgun (WGS) entry which is preliminary data.</text>
</comment>
<dbReference type="EMBL" id="BAABIQ010000043">
    <property type="protein sequence ID" value="GAA4803873.1"/>
    <property type="molecule type" value="Genomic_DNA"/>
</dbReference>
<dbReference type="Gene3D" id="2.60.40.380">
    <property type="entry name" value="Purple acid phosphatase-like, N-terminal"/>
    <property type="match status" value="1"/>
</dbReference>
<sequence>MLMKKNVLFFLVLGLAPVLTFSQETFKMTHGPYLQAMGETGVNIVWTTNRKAISWVELAPDDSSHFYAQERQKYFGAANGIKTESTVHNVRISGLRPATRYRYRVYAQEVSSHEAYVVKYGDIVAAKAFQAKLPAFTTNDKQAREVHFAVINDMHQRNEVIKGLLNQVNWKHNNLVFFNGDMQNNSLNEEQIFSAFMDTADSIFADHIPMYYARGNHETRGQFASEFPRYFPTETGQLYYLLRVGPVCFVVLDTGEDKPDSDVEYMGIADFDEYRTQQAAWLKEALKSPDYVNAPYKVVIGHIPPFGGWHGDKDVADKFVPLLNEAGAQIMLSGHLHRHVKKEADANTHFPVLVNSNAAILKAKADASQLQIDMFDLNGKKIDSVTLKPSR</sequence>
<dbReference type="Pfam" id="PF00149">
    <property type="entry name" value="Metallophos"/>
    <property type="match status" value="1"/>
</dbReference>
<dbReference type="Proteomes" id="UP001501411">
    <property type="component" value="Unassembled WGS sequence"/>
</dbReference>
<dbReference type="SUPFAM" id="SSF56300">
    <property type="entry name" value="Metallo-dependent phosphatases"/>
    <property type="match status" value="1"/>
</dbReference>
<feature type="domain" description="Purple acid phosphatase N-terminal" evidence="4">
    <location>
        <begin position="39"/>
        <end position="113"/>
    </location>
</feature>
<dbReference type="InterPro" id="IPR004843">
    <property type="entry name" value="Calcineurin-like_PHP"/>
</dbReference>
<dbReference type="Gene3D" id="3.60.21.10">
    <property type="match status" value="1"/>
</dbReference>
<gene>
    <name evidence="5" type="ORF">GCM10023231_36170</name>
</gene>
<dbReference type="SUPFAM" id="SSF49363">
    <property type="entry name" value="Purple acid phosphatase, N-terminal domain"/>
    <property type="match status" value="1"/>
</dbReference>
<reference evidence="6" key="1">
    <citation type="journal article" date="2019" name="Int. J. Syst. Evol. Microbiol.">
        <title>The Global Catalogue of Microorganisms (GCM) 10K type strain sequencing project: providing services to taxonomists for standard genome sequencing and annotation.</title>
        <authorList>
            <consortium name="The Broad Institute Genomics Platform"/>
            <consortium name="The Broad Institute Genome Sequencing Center for Infectious Disease"/>
            <person name="Wu L."/>
            <person name="Ma J."/>
        </authorList>
    </citation>
    <scope>NUCLEOTIDE SEQUENCE [LARGE SCALE GENOMIC DNA]</scope>
    <source>
        <strain evidence="6">JCM 18200</strain>
    </source>
</reference>
<dbReference type="InterPro" id="IPR015914">
    <property type="entry name" value="PAPs_N"/>
</dbReference>
<feature type="chain" id="PRO_5046101612" evidence="2">
    <location>
        <begin position="23"/>
        <end position="391"/>
    </location>
</feature>
<evidence type="ECO:0000259" key="3">
    <source>
        <dbReference type="Pfam" id="PF00149"/>
    </source>
</evidence>
<evidence type="ECO:0000313" key="6">
    <source>
        <dbReference type="Proteomes" id="UP001501411"/>
    </source>
</evidence>
<organism evidence="5 6">
    <name type="scientific">Olivibacter ginsenosidimutans</name>
    <dbReference type="NCBI Taxonomy" id="1176537"/>
    <lineage>
        <taxon>Bacteria</taxon>
        <taxon>Pseudomonadati</taxon>
        <taxon>Bacteroidota</taxon>
        <taxon>Sphingobacteriia</taxon>
        <taxon>Sphingobacteriales</taxon>
        <taxon>Sphingobacteriaceae</taxon>
        <taxon>Olivibacter</taxon>
    </lineage>
</organism>
<evidence type="ECO:0000259" key="4">
    <source>
        <dbReference type="Pfam" id="PF16656"/>
    </source>
</evidence>
<proteinExistence type="predicted"/>
<dbReference type="RefSeq" id="WP_345234037.1">
    <property type="nucleotide sequence ID" value="NZ_BAABIQ010000043.1"/>
</dbReference>
<accession>A0ABP9C250</accession>
<dbReference type="PANTHER" id="PTHR22953:SF153">
    <property type="entry name" value="PURPLE ACID PHOSPHATASE"/>
    <property type="match status" value="1"/>
</dbReference>
<dbReference type="PANTHER" id="PTHR22953">
    <property type="entry name" value="ACID PHOSPHATASE RELATED"/>
    <property type="match status" value="1"/>
</dbReference>
<feature type="signal peptide" evidence="2">
    <location>
        <begin position="1"/>
        <end position="22"/>
    </location>
</feature>
<dbReference type="InterPro" id="IPR039331">
    <property type="entry name" value="PAPs-like"/>
</dbReference>
<dbReference type="InterPro" id="IPR029052">
    <property type="entry name" value="Metallo-depent_PP-like"/>
</dbReference>
<protein>
    <submittedName>
        <fullName evidence="5">Metallophosphoesterase</fullName>
    </submittedName>
</protein>
<keyword evidence="1 2" id="KW-0732">Signal</keyword>
<dbReference type="InterPro" id="IPR008963">
    <property type="entry name" value="Purple_acid_Pase-like_N"/>
</dbReference>
<evidence type="ECO:0000256" key="1">
    <source>
        <dbReference type="ARBA" id="ARBA00022729"/>
    </source>
</evidence>
<evidence type="ECO:0000313" key="5">
    <source>
        <dbReference type="EMBL" id="GAA4803873.1"/>
    </source>
</evidence>
<evidence type="ECO:0000256" key="2">
    <source>
        <dbReference type="SAM" id="SignalP"/>
    </source>
</evidence>